<accession>A0A8B7SM05</accession>
<protein>
    <submittedName>
        <fullName evidence="3">Prostate and testis expressed protein 1</fullName>
    </submittedName>
</protein>
<dbReference type="CTD" id="160065"/>
<sequence>MDKALLLGLPVLLCCFRGKSLGLTIGEMCLLSLLFPSSLAQIIEIIQCRTCHIQFPGEKCSRGRGVCTATANEACTIGKIFKNDGTLWLTFLGCLRSCANVNNIKWSTYFVNLRCCRSNDLCNDLGDV</sequence>
<evidence type="ECO:0000259" key="1">
    <source>
        <dbReference type="Pfam" id="PF00021"/>
    </source>
</evidence>
<dbReference type="Pfam" id="PF00021">
    <property type="entry name" value="UPAR_LY6"/>
    <property type="match status" value="1"/>
</dbReference>
<dbReference type="GeneID" id="109391370"/>
<name>A0A8B7SM05_HIPAR</name>
<evidence type="ECO:0000313" key="3">
    <source>
        <dbReference type="RefSeq" id="XP_019514412.1"/>
    </source>
</evidence>
<evidence type="ECO:0000313" key="2">
    <source>
        <dbReference type="Proteomes" id="UP000694851"/>
    </source>
</evidence>
<dbReference type="AlphaFoldDB" id="A0A8B7SM05"/>
<dbReference type="RefSeq" id="XP_019514412.1">
    <property type="nucleotide sequence ID" value="XM_019658867.1"/>
</dbReference>
<reference evidence="3" key="1">
    <citation type="submission" date="2025-08" db="UniProtKB">
        <authorList>
            <consortium name="RefSeq"/>
        </authorList>
    </citation>
    <scope>IDENTIFICATION</scope>
    <source>
        <tissue evidence="3">Muscle</tissue>
    </source>
</reference>
<organism evidence="2 3">
    <name type="scientific">Hipposideros armiger</name>
    <name type="common">Great Himalayan leaf-nosed bat</name>
    <dbReference type="NCBI Taxonomy" id="186990"/>
    <lineage>
        <taxon>Eukaryota</taxon>
        <taxon>Metazoa</taxon>
        <taxon>Chordata</taxon>
        <taxon>Craniata</taxon>
        <taxon>Vertebrata</taxon>
        <taxon>Euteleostomi</taxon>
        <taxon>Mammalia</taxon>
        <taxon>Eutheria</taxon>
        <taxon>Laurasiatheria</taxon>
        <taxon>Chiroptera</taxon>
        <taxon>Yinpterochiroptera</taxon>
        <taxon>Rhinolophoidea</taxon>
        <taxon>Hipposideridae</taxon>
        <taxon>Hipposideros</taxon>
    </lineage>
</organism>
<dbReference type="Proteomes" id="UP000694851">
    <property type="component" value="Unplaced"/>
</dbReference>
<gene>
    <name evidence="3" type="primary">PATE1</name>
</gene>
<proteinExistence type="predicted"/>
<keyword evidence="2" id="KW-1185">Reference proteome</keyword>
<dbReference type="InterPro" id="IPR016054">
    <property type="entry name" value="LY6_UPA_recep-like"/>
</dbReference>
<dbReference type="OrthoDB" id="9804658at2759"/>
<dbReference type="KEGG" id="hai:109391370"/>
<feature type="domain" description="UPAR/Ly6" evidence="1">
    <location>
        <begin position="46"/>
        <end position="124"/>
    </location>
</feature>
<dbReference type="CDD" id="cd23577">
    <property type="entry name" value="TFP_LU_ECD_PATE1"/>
    <property type="match status" value="1"/>
</dbReference>